<dbReference type="NCBIfam" id="NF047502">
    <property type="entry name" value="LIC_13346_fam"/>
    <property type="match status" value="1"/>
</dbReference>
<dbReference type="AlphaFoldDB" id="A0A5F2AXM4"/>
<dbReference type="RefSeq" id="WP_135672642.1">
    <property type="nucleotide sequence ID" value="NZ_RQGN01000108.1"/>
</dbReference>
<gene>
    <name evidence="1" type="ORF">EHQ76_20350</name>
</gene>
<sequence length="310" mass="35632">MKTVFRHLQLFPLRFENLRIQSFILVLSLLLFHCGSIEEILSKVSKPLSENYSSQIFFVSSPIVSPYYETSSFQARYVILKNRQGKDEMVQGILKYLELSGKTEQQERILFEVSEWIGPIEKDPNDKSRIGFFPKFIRKRSEVSNGKSLPEVLNLEPKREVFEEVKKEFVITSEGGLREAEEIRVVPGIGTLKWKHSLRGILVKIMQTEFVSANGTVTSSRDYDYDSLEYPPAIGLTGSIPILPLRKTDVYVEYYCLDFPSEIDLSALRKKEGKKSVSFYDLTANKPFTTTANFKNYPIIRISNEKNQSP</sequence>
<organism evidence="1 2">
    <name type="scientific">Leptospira barantonii</name>
    <dbReference type="NCBI Taxonomy" id="2023184"/>
    <lineage>
        <taxon>Bacteria</taxon>
        <taxon>Pseudomonadati</taxon>
        <taxon>Spirochaetota</taxon>
        <taxon>Spirochaetia</taxon>
        <taxon>Leptospirales</taxon>
        <taxon>Leptospiraceae</taxon>
        <taxon>Leptospira</taxon>
    </lineage>
</organism>
<dbReference type="OrthoDB" id="343224at2"/>
<accession>A0A5F2AXM4</accession>
<protein>
    <recommendedName>
        <fullName evidence="3">Lipoprotein</fullName>
    </recommendedName>
</protein>
<dbReference type="Proteomes" id="UP000298429">
    <property type="component" value="Unassembled WGS sequence"/>
</dbReference>
<evidence type="ECO:0000313" key="2">
    <source>
        <dbReference type="Proteomes" id="UP000298429"/>
    </source>
</evidence>
<proteinExistence type="predicted"/>
<reference evidence="1 2" key="1">
    <citation type="journal article" date="2019" name="PLoS Negl. Trop. Dis.">
        <title>Revisiting the worldwide diversity of Leptospira species in the environment.</title>
        <authorList>
            <person name="Vincent A.T."/>
            <person name="Schiettekatte O."/>
            <person name="Bourhy P."/>
            <person name="Veyrier F.J."/>
            <person name="Picardeau M."/>
        </authorList>
    </citation>
    <scope>NUCLEOTIDE SEQUENCE [LARGE SCALE GENOMIC DNA]</scope>
    <source>
        <strain evidence="1 2">201702444</strain>
    </source>
</reference>
<dbReference type="EMBL" id="RQGN01000108">
    <property type="protein sequence ID" value="TGL92155.1"/>
    <property type="molecule type" value="Genomic_DNA"/>
</dbReference>
<evidence type="ECO:0000313" key="1">
    <source>
        <dbReference type="EMBL" id="TGL92155.1"/>
    </source>
</evidence>
<evidence type="ECO:0008006" key="3">
    <source>
        <dbReference type="Google" id="ProtNLM"/>
    </source>
</evidence>
<comment type="caution">
    <text evidence="1">The sequence shown here is derived from an EMBL/GenBank/DDBJ whole genome shotgun (WGS) entry which is preliminary data.</text>
</comment>
<name>A0A5F2AXM4_9LEPT</name>